<reference evidence="2 3" key="1">
    <citation type="submission" date="2018-02" db="EMBL/GenBank/DDBJ databases">
        <title>Jeotgalibacillus proteolyticum sp. nov. a protease producing bacterium isolated from ocean sediments of Laizhou Bay.</title>
        <authorList>
            <person name="Li Y."/>
        </authorList>
    </citation>
    <scope>NUCLEOTIDE SEQUENCE [LARGE SCALE GENOMIC DNA]</scope>
    <source>
        <strain evidence="2 3">22-7</strain>
    </source>
</reference>
<dbReference type="EMBL" id="PREZ01000003">
    <property type="protein sequence ID" value="PPA70602.1"/>
    <property type="molecule type" value="Genomic_DNA"/>
</dbReference>
<dbReference type="OrthoDB" id="9945765at2"/>
<dbReference type="RefSeq" id="WP_104057353.1">
    <property type="nucleotide sequence ID" value="NZ_PREZ01000003.1"/>
</dbReference>
<keyword evidence="1" id="KW-0472">Membrane</keyword>
<sequence length="63" mass="7175">MDQLLRYISILAIIIFGAFELFFGLNYGEWSLKGLVGIGAALGLFLLTFQSSNEDHNHRHLRH</sequence>
<name>A0A2S5GC46_9BACL</name>
<feature type="transmembrane region" description="Helical" evidence="1">
    <location>
        <begin position="30"/>
        <end position="49"/>
    </location>
</feature>
<gene>
    <name evidence="2" type="ORF">C4B60_07315</name>
</gene>
<comment type="caution">
    <text evidence="2">The sequence shown here is derived from an EMBL/GenBank/DDBJ whole genome shotgun (WGS) entry which is preliminary data.</text>
</comment>
<keyword evidence="1" id="KW-0812">Transmembrane</keyword>
<dbReference type="AlphaFoldDB" id="A0A2S5GC46"/>
<accession>A0A2S5GC46</accession>
<keyword evidence="1" id="KW-1133">Transmembrane helix</keyword>
<evidence type="ECO:0000256" key="1">
    <source>
        <dbReference type="SAM" id="Phobius"/>
    </source>
</evidence>
<dbReference type="Proteomes" id="UP000239047">
    <property type="component" value="Unassembled WGS sequence"/>
</dbReference>
<evidence type="ECO:0000313" key="2">
    <source>
        <dbReference type="EMBL" id="PPA70602.1"/>
    </source>
</evidence>
<proteinExistence type="predicted"/>
<evidence type="ECO:0000313" key="3">
    <source>
        <dbReference type="Proteomes" id="UP000239047"/>
    </source>
</evidence>
<keyword evidence="3" id="KW-1185">Reference proteome</keyword>
<protein>
    <submittedName>
        <fullName evidence="2">Uncharacterized protein</fullName>
    </submittedName>
</protein>
<organism evidence="2 3">
    <name type="scientific">Jeotgalibacillus proteolyticus</name>
    <dbReference type="NCBI Taxonomy" id="2082395"/>
    <lineage>
        <taxon>Bacteria</taxon>
        <taxon>Bacillati</taxon>
        <taxon>Bacillota</taxon>
        <taxon>Bacilli</taxon>
        <taxon>Bacillales</taxon>
        <taxon>Caryophanaceae</taxon>
        <taxon>Jeotgalibacillus</taxon>
    </lineage>
</organism>
<feature type="transmembrane region" description="Helical" evidence="1">
    <location>
        <begin position="7"/>
        <end position="24"/>
    </location>
</feature>